<feature type="region of interest" description="Disordered" evidence="1">
    <location>
        <begin position="27"/>
        <end position="61"/>
    </location>
</feature>
<evidence type="ECO:0000256" key="1">
    <source>
        <dbReference type="SAM" id="MobiDB-lite"/>
    </source>
</evidence>
<proteinExistence type="predicted"/>
<feature type="compositionally biased region" description="Basic and acidic residues" evidence="1">
    <location>
        <begin position="376"/>
        <end position="386"/>
    </location>
</feature>
<evidence type="ECO:0000313" key="5">
    <source>
        <dbReference type="Proteomes" id="UP000319557"/>
    </source>
</evidence>
<keyword evidence="5" id="KW-1185">Reference proteome</keyword>
<dbReference type="AlphaFoldDB" id="A0A517M2U3"/>
<keyword evidence="2" id="KW-0732">Signal</keyword>
<name>A0A517M2U3_9BACT</name>
<dbReference type="PANTHER" id="PTHR30289">
    <property type="entry name" value="UNCHARACTERIZED PROTEIN YBCL-RELATED"/>
    <property type="match status" value="1"/>
</dbReference>
<feature type="compositionally biased region" description="Basic and acidic residues" evidence="1">
    <location>
        <begin position="347"/>
        <end position="369"/>
    </location>
</feature>
<sequence precursor="true">MISTFRFSLGFAVAMLVPLSVSAHEWHQHHSHHHSTDQHSHATNNHSDQRDHSQSSQPEVQRAIEQINTSPQYILIGTTLVSTQNDEPAIAQHFKKFDDLKVRWDANTLFVESNGLPDHNMMVGIRSWQQQVPLPQPFTGNNAWQIPLHPKLADKPISAKDNLYRGAIALAVNGVPIFNALNNRGDDAFLAGELDEFGGHCGRGDDYHYHVAPVHLQKIVGPGNPIAFALDGFPIYGLTEADGSPVGKLDEFNGQFDPQGRYHYHATTTYPYINGGMRGVVTVRGDQIEPQPRDSPLRPALQPLRGATITDFKTSKEQSVLTYRLRGQTGTVTYSPVDSETWKFIYKEPDGKTRTETYKRRPHQDDRRGGGPPPPRPDDRRPPRRG</sequence>
<dbReference type="RefSeq" id="WP_145346763.1">
    <property type="nucleotide sequence ID" value="NZ_CP036261.1"/>
</dbReference>
<reference evidence="4 5" key="1">
    <citation type="submission" date="2019-02" db="EMBL/GenBank/DDBJ databases">
        <title>Deep-cultivation of Planctomycetes and their phenomic and genomic characterization uncovers novel biology.</title>
        <authorList>
            <person name="Wiegand S."/>
            <person name="Jogler M."/>
            <person name="Boedeker C."/>
            <person name="Pinto D."/>
            <person name="Vollmers J."/>
            <person name="Rivas-Marin E."/>
            <person name="Kohn T."/>
            <person name="Peeters S.H."/>
            <person name="Heuer A."/>
            <person name="Rast P."/>
            <person name="Oberbeckmann S."/>
            <person name="Bunk B."/>
            <person name="Jeske O."/>
            <person name="Meyerdierks A."/>
            <person name="Storesund J.E."/>
            <person name="Kallscheuer N."/>
            <person name="Luecker S."/>
            <person name="Lage O.M."/>
            <person name="Pohl T."/>
            <person name="Merkel B.J."/>
            <person name="Hornburger P."/>
            <person name="Mueller R.-W."/>
            <person name="Bruemmer F."/>
            <person name="Labrenz M."/>
            <person name="Spormann A.M."/>
            <person name="Op den Camp H."/>
            <person name="Overmann J."/>
            <person name="Amann R."/>
            <person name="Jetten M.S.M."/>
            <person name="Mascher T."/>
            <person name="Medema M.H."/>
            <person name="Devos D.P."/>
            <person name="Kaster A.-K."/>
            <person name="Ovreas L."/>
            <person name="Rohde M."/>
            <person name="Galperin M.Y."/>
            <person name="Jogler C."/>
        </authorList>
    </citation>
    <scope>NUCLEOTIDE SEQUENCE [LARGE SCALE GENOMIC DNA]</scope>
    <source>
        <strain evidence="4 5">EC9</strain>
    </source>
</reference>
<feature type="signal peptide" evidence="2">
    <location>
        <begin position="1"/>
        <end position="23"/>
    </location>
</feature>
<protein>
    <recommendedName>
        <fullName evidence="3">YHYH domain-containing protein</fullName>
    </recommendedName>
</protein>
<organism evidence="4 5">
    <name type="scientific">Rosistilla ulvae</name>
    <dbReference type="NCBI Taxonomy" id="1930277"/>
    <lineage>
        <taxon>Bacteria</taxon>
        <taxon>Pseudomonadati</taxon>
        <taxon>Planctomycetota</taxon>
        <taxon>Planctomycetia</taxon>
        <taxon>Pirellulales</taxon>
        <taxon>Pirellulaceae</taxon>
        <taxon>Rosistilla</taxon>
    </lineage>
</organism>
<dbReference type="PANTHER" id="PTHR30289:SF8">
    <property type="entry name" value="YHYH DOMAIN-CONTAINING PROTEIN"/>
    <property type="match status" value="1"/>
</dbReference>
<feature type="chain" id="PRO_5021765721" description="YHYH domain-containing protein" evidence="2">
    <location>
        <begin position="24"/>
        <end position="386"/>
    </location>
</feature>
<feature type="domain" description="YHYH" evidence="3">
    <location>
        <begin position="144"/>
        <end position="239"/>
    </location>
</feature>
<evidence type="ECO:0000256" key="2">
    <source>
        <dbReference type="SAM" id="SignalP"/>
    </source>
</evidence>
<dbReference type="Pfam" id="PF14240">
    <property type="entry name" value="YHYH"/>
    <property type="match status" value="1"/>
</dbReference>
<evidence type="ECO:0000313" key="4">
    <source>
        <dbReference type="EMBL" id="QDS89195.1"/>
    </source>
</evidence>
<evidence type="ECO:0000259" key="3">
    <source>
        <dbReference type="Pfam" id="PF14240"/>
    </source>
</evidence>
<feature type="compositionally biased region" description="Basic and acidic residues" evidence="1">
    <location>
        <begin position="27"/>
        <end position="40"/>
    </location>
</feature>
<dbReference type="OrthoDB" id="9796530at2"/>
<feature type="region of interest" description="Disordered" evidence="1">
    <location>
        <begin position="347"/>
        <end position="386"/>
    </location>
</feature>
<dbReference type="InterPro" id="IPR025924">
    <property type="entry name" value="YHYH_dom"/>
</dbReference>
<accession>A0A517M2U3</accession>
<dbReference type="Proteomes" id="UP000319557">
    <property type="component" value="Chromosome"/>
</dbReference>
<dbReference type="KEGG" id="ruv:EC9_33920"/>
<gene>
    <name evidence="4" type="ORF">EC9_33920</name>
</gene>
<dbReference type="EMBL" id="CP036261">
    <property type="protein sequence ID" value="QDS89195.1"/>
    <property type="molecule type" value="Genomic_DNA"/>
</dbReference>